<sequence>MELWLRNWKFLRFGISQPFRSCEMRVTVLQNGTRVPKSGFAIVKSFAKWSFPCKNGIFHALVVRSRFAAAKWESLCCEIALVCQSWFRSCENFRREGLVAANWFRSKVLISQRLQNLADPCFCPVFALFLTRFCSERLPFNFFAIPPDFDHPKTYITSKQIRIKALKLAFKSKFKH</sequence>
<organism evidence="1">
    <name type="scientific">Vitis vinifera</name>
    <name type="common">Grape</name>
    <dbReference type="NCBI Taxonomy" id="29760"/>
    <lineage>
        <taxon>Eukaryota</taxon>
        <taxon>Viridiplantae</taxon>
        <taxon>Streptophyta</taxon>
        <taxon>Embryophyta</taxon>
        <taxon>Tracheophyta</taxon>
        <taxon>Spermatophyta</taxon>
        <taxon>Magnoliopsida</taxon>
        <taxon>eudicotyledons</taxon>
        <taxon>Gunneridae</taxon>
        <taxon>Pentapetalae</taxon>
        <taxon>rosids</taxon>
        <taxon>Vitales</taxon>
        <taxon>Vitaceae</taxon>
        <taxon>Viteae</taxon>
        <taxon>Vitis</taxon>
    </lineage>
</organism>
<name>A5BKW0_VITVI</name>
<protein>
    <submittedName>
        <fullName evidence="1">Uncharacterized protein</fullName>
    </submittedName>
</protein>
<dbReference type="AlphaFoldDB" id="A5BKW0"/>
<reference evidence="1" key="1">
    <citation type="journal article" date="2007" name="PLoS ONE">
        <title>The first genome sequence of an elite grapevine cultivar (Pinot noir Vitis vinifera L.): coping with a highly heterozygous genome.</title>
        <authorList>
            <person name="Velasco R."/>
            <person name="Zharkikh A."/>
            <person name="Troggio M."/>
            <person name="Cartwright D.A."/>
            <person name="Cestaro A."/>
            <person name="Pruss D."/>
            <person name="Pindo M."/>
            <person name="FitzGerald L.M."/>
            <person name="Vezzulli S."/>
            <person name="Reid J."/>
            <person name="Malacarne G."/>
            <person name="Iliev D."/>
            <person name="Coppola G."/>
            <person name="Wardell B."/>
            <person name="Micheletti D."/>
            <person name="Macalma T."/>
            <person name="Facci M."/>
            <person name="Mitchell J.T."/>
            <person name="Perazzolli M."/>
            <person name="Eldredge G."/>
            <person name="Gatto P."/>
            <person name="Oyzerski R."/>
            <person name="Moretto M."/>
            <person name="Gutin N."/>
            <person name="Stefanini M."/>
            <person name="Chen Y."/>
            <person name="Segala C."/>
            <person name="Davenport C."/>
            <person name="Dematte L."/>
            <person name="Mraz A."/>
            <person name="Battilana J."/>
            <person name="Stormo K."/>
            <person name="Costa F."/>
            <person name="Tao Q."/>
            <person name="Si-Ammour A."/>
            <person name="Harkins T."/>
            <person name="Lackey A."/>
            <person name="Perbost C."/>
            <person name="Taillon B."/>
            <person name="Stella A."/>
            <person name="Solovyev V."/>
            <person name="Fawcett J.A."/>
            <person name="Sterck L."/>
            <person name="Vandepoele K."/>
            <person name="Grando S.M."/>
            <person name="Toppo S."/>
            <person name="Moser C."/>
            <person name="Lanchbury J."/>
            <person name="Bogden R."/>
            <person name="Skolnick M."/>
            <person name="Sgaramella V."/>
            <person name="Bhatnagar S.K."/>
            <person name="Fontana P."/>
            <person name="Gutin A."/>
            <person name="Van de Peer Y."/>
            <person name="Salamini F."/>
            <person name="Viola R."/>
        </authorList>
    </citation>
    <scope>NUCLEOTIDE SEQUENCE</scope>
</reference>
<dbReference type="EMBL" id="AM462980">
    <property type="protein sequence ID" value="CAN61493.1"/>
    <property type="molecule type" value="Genomic_DNA"/>
</dbReference>
<accession>A5BKW0</accession>
<proteinExistence type="predicted"/>
<gene>
    <name evidence="1" type="ORF">VITISV_001648</name>
</gene>
<evidence type="ECO:0000313" key="1">
    <source>
        <dbReference type="EMBL" id="CAN61493.1"/>
    </source>
</evidence>